<dbReference type="InterPro" id="IPR036388">
    <property type="entry name" value="WH-like_DNA-bd_sf"/>
</dbReference>
<dbReference type="InterPro" id="IPR019887">
    <property type="entry name" value="Tscrpt_reg_AsnC/Lrp_C"/>
</dbReference>
<dbReference type="PANTHER" id="PTHR30154">
    <property type="entry name" value="LEUCINE-RESPONSIVE REGULATORY PROTEIN"/>
    <property type="match status" value="1"/>
</dbReference>
<proteinExistence type="predicted"/>
<evidence type="ECO:0000313" key="6">
    <source>
        <dbReference type="Proteomes" id="UP000544872"/>
    </source>
</evidence>
<dbReference type="InterPro" id="IPR019885">
    <property type="entry name" value="Tscrpt_reg_HTH_AsnC-type_CS"/>
</dbReference>
<dbReference type="CDD" id="cd00090">
    <property type="entry name" value="HTH_ARSR"/>
    <property type="match status" value="1"/>
</dbReference>
<dbReference type="PROSITE" id="PS50956">
    <property type="entry name" value="HTH_ASNC_2"/>
    <property type="match status" value="1"/>
</dbReference>
<dbReference type="Gene3D" id="1.10.10.10">
    <property type="entry name" value="Winged helix-like DNA-binding domain superfamily/Winged helix DNA-binding domain"/>
    <property type="match status" value="1"/>
</dbReference>
<organism evidence="5 6">
    <name type="scientific">Novispirillum itersonii</name>
    <name type="common">Aquaspirillum itersonii</name>
    <dbReference type="NCBI Taxonomy" id="189"/>
    <lineage>
        <taxon>Bacteria</taxon>
        <taxon>Pseudomonadati</taxon>
        <taxon>Pseudomonadota</taxon>
        <taxon>Alphaproteobacteria</taxon>
        <taxon>Rhodospirillales</taxon>
        <taxon>Novispirillaceae</taxon>
        <taxon>Novispirillum</taxon>
    </lineage>
</organism>
<evidence type="ECO:0000256" key="1">
    <source>
        <dbReference type="ARBA" id="ARBA00023015"/>
    </source>
</evidence>
<dbReference type="InterPro" id="IPR011991">
    <property type="entry name" value="ArsR-like_HTH"/>
</dbReference>
<dbReference type="Pfam" id="PF13412">
    <property type="entry name" value="HTH_24"/>
    <property type="match status" value="1"/>
</dbReference>
<dbReference type="GO" id="GO:0043565">
    <property type="term" value="F:sequence-specific DNA binding"/>
    <property type="evidence" value="ECO:0007669"/>
    <property type="project" value="InterPro"/>
</dbReference>
<reference evidence="5 6" key="1">
    <citation type="submission" date="2020-08" db="EMBL/GenBank/DDBJ databases">
        <title>Genomic Encyclopedia of Type Strains, Phase IV (KMG-IV): sequencing the most valuable type-strain genomes for metagenomic binning, comparative biology and taxonomic classification.</title>
        <authorList>
            <person name="Goeker M."/>
        </authorList>
    </citation>
    <scope>NUCLEOTIDE SEQUENCE [LARGE SCALE GENOMIC DNA]</scope>
    <source>
        <strain evidence="5 6">DSM 11590</strain>
    </source>
</reference>
<keyword evidence="2" id="KW-0238">DNA-binding</keyword>
<dbReference type="SMART" id="SM00344">
    <property type="entry name" value="HTH_ASNC"/>
    <property type="match status" value="1"/>
</dbReference>
<dbReference type="PRINTS" id="PR00033">
    <property type="entry name" value="HTHASNC"/>
</dbReference>
<dbReference type="AlphaFoldDB" id="A0A7X0DN03"/>
<feature type="domain" description="HTH asnC-type" evidence="4">
    <location>
        <begin position="16"/>
        <end position="76"/>
    </location>
</feature>
<keyword evidence="3" id="KW-0804">Transcription</keyword>
<dbReference type="Proteomes" id="UP000544872">
    <property type="component" value="Unassembled WGS sequence"/>
</dbReference>
<evidence type="ECO:0000259" key="4">
    <source>
        <dbReference type="PROSITE" id="PS50956"/>
    </source>
</evidence>
<dbReference type="SUPFAM" id="SSF46785">
    <property type="entry name" value="Winged helix' DNA-binding domain"/>
    <property type="match status" value="1"/>
</dbReference>
<dbReference type="GO" id="GO:0043200">
    <property type="term" value="P:response to amino acid"/>
    <property type="evidence" value="ECO:0007669"/>
    <property type="project" value="TreeGrafter"/>
</dbReference>
<dbReference type="PANTHER" id="PTHR30154:SF34">
    <property type="entry name" value="TRANSCRIPTIONAL REGULATOR AZLB"/>
    <property type="match status" value="1"/>
</dbReference>
<keyword evidence="1" id="KW-0805">Transcription regulation</keyword>
<dbReference type="GO" id="GO:0006355">
    <property type="term" value="P:regulation of DNA-templated transcription"/>
    <property type="evidence" value="ECO:0007669"/>
    <property type="project" value="UniProtKB-ARBA"/>
</dbReference>
<accession>A0A7X0DN03</accession>
<dbReference type="InterPro" id="IPR000485">
    <property type="entry name" value="AsnC-type_HTH_dom"/>
</dbReference>
<keyword evidence="6" id="KW-1185">Reference proteome</keyword>
<dbReference type="GO" id="GO:0005829">
    <property type="term" value="C:cytosol"/>
    <property type="evidence" value="ECO:0007669"/>
    <property type="project" value="TreeGrafter"/>
</dbReference>
<protein>
    <submittedName>
        <fullName evidence="5">Lrp/AsnC family leucine-responsive transcriptional regulator</fullName>
    </submittedName>
</protein>
<comment type="caution">
    <text evidence="5">The sequence shown here is derived from an EMBL/GenBank/DDBJ whole genome shotgun (WGS) entry which is preliminary data.</text>
</comment>
<evidence type="ECO:0000256" key="3">
    <source>
        <dbReference type="ARBA" id="ARBA00023163"/>
    </source>
</evidence>
<dbReference type="InterPro" id="IPR036390">
    <property type="entry name" value="WH_DNA-bd_sf"/>
</dbReference>
<dbReference type="SUPFAM" id="SSF54909">
    <property type="entry name" value="Dimeric alpha+beta barrel"/>
    <property type="match status" value="1"/>
</dbReference>
<dbReference type="InterPro" id="IPR019888">
    <property type="entry name" value="Tscrpt_reg_AsnC-like"/>
</dbReference>
<dbReference type="Pfam" id="PF01037">
    <property type="entry name" value="AsnC_trans_reg"/>
    <property type="match status" value="1"/>
</dbReference>
<name>A0A7X0DN03_NOVIT</name>
<dbReference type="EMBL" id="JACIIX010000012">
    <property type="protein sequence ID" value="MBB6211591.1"/>
    <property type="molecule type" value="Genomic_DNA"/>
</dbReference>
<dbReference type="InterPro" id="IPR011008">
    <property type="entry name" value="Dimeric_a/b-barrel"/>
</dbReference>
<evidence type="ECO:0000313" key="5">
    <source>
        <dbReference type="EMBL" id="MBB6211591.1"/>
    </source>
</evidence>
<sequence>MMSDAVTPPGTLPMTLDAVDRRIIRCLLEDATLSNNELAERVGLTAAPLSRRLARLYGAGVIRQAVVVDPAAVGLGLQAFAEVTLNRTAPEVGERFVRAIAAMPEVVECHTVTGDFDFLLKISVKDIADYKRLIWNEFDRLPDIKGLRSTIVFDTPKRSLGTLPDW</sequence>
<dbReference type="PROSITE" id="PS00519">
    <property type="entry name" value="HTH_ASNC_1"/>
    <property type="match status" value="1"/>
</dbReference>
<evidence type="ECO:0000256" key="2">
    <source>
        <dbReference type="ARBA" id="ARBA00023125"/>
    </source>
</evidence>
<dbReference type="Gene3D" id="3.30.70.920">
    <property type="match status" value="1"/>
</dbReference>
<gene>
    <name evidence="5" type="ORF">FHS48_003032</name>
</gene>